<dbReference type="InterPro" id="IPR036898">
    <property type="entry name" value="RNA_pol_Rpb7-like_N_sf"/>
</dbReference>
<gene>
    <name evidence="5" type="ORF">TAV2_LOCUS24027</name>
</gene>
<name>A0AAU9T2Q3_THLAR</name>
<sequence>MEGHKMFSEVEMTRDVAICSKDLKSQSPPHHQILSRLLEDLMCESASKEHGFHLGITAVKSIGNNKNKNDDDHHQKQVLTFPVSFTCRTFMPVEGDVLQGVVYKVYSNGAFIRPGPLRHAYLPAVKMPAYRYFPAGSEEEKACFRREDLTKIAAGVVVRFKVLAVRFVESRPHEKGNDVHVLVTLEDDDDTLGPISLAGPDDPYM</sequence>
<dbReference type="AlphaFoldDB" id="A0AAU9T2Q3"/>
<dbReference type="InterPro" id="IPR012340">
    <property type="entry name" value="NA-bd_OB-fold"/>
</dbReference>
<reference evidence="5 6" key="1">
    <citation type="submission" date="2022-03" db="EMBL/GenBank/DDBJ databases">
        <authorList>
            <person name="Nunn A."/>
            <person name="Chopra R."/>
            <person name="Nunn A."/>
            <person name="Contreras Garrido A."/>
        </authorList>
    </citation>
    <scope>NUCLEOTIDE SEQUENCE [LARGE SCALE GENOMIC DNA]</scope>
</reference>
<dbReference type="GO" id="GO:0000428">
    <property type="term" value="C:DNA-directed RNA polymerase complex"/>
    <property type="evidence" value="ECO:0007669"/>
    <property type="project" value="UniProtKB-KW"/>
</dbReference>
<proteinExistence type="predicted"/>
<dbReference type="PANTHER" id="PTHR12709:SF6">
    <property type="entry name" value="DNA-DIRECTED RNA POLYMERASE SUBUNIT 7-LIKE PROTEIN"/>
    <property type="match status" value="1"/>
</dbReference>
<dbReference type="GO" id="GO:0003697">
    <property type="term" value="F:single-stranded DNA binding"/>
    <property type="evidence" value="ECO:0007669"/>
    <property type="project" value="TreeGrafter"/>
</dbReference>
<dbReference type="GO" id="GO:0003727">
    <property type="term" value="F:single-stranded RNA binding"/>
    <property type="evidence" value="ECO:0007669"/>
    <property type="project" value="TreeGrafter"/>
</dbReference>
<evidence type="ECO:0000256" key="3">
    <source>
        <dbReference type="ARBA" id="ARBA00023163"/>
    </source>
</evidence>
<evidence type="ECO:0000256" key="2">
    <source>
        <dbReference type="ARBA" id="ARBA00022478"/>
    </source>
</evidence>
<keyword evidence="2 4" id="KW-0240">DNA-directed RNA polymerase</keyword>
<evidence type="ECO:0000256" key="1">
    <source>
        <dbReference type="ARBA" id="ARBA00004123"/>
    </source>
</evidence>
<dbReference type="GO" id="GO:0005634">
    <property type="term" value="C:nucleus"/>
    <property type="evidence" value="ECO:0007669"/>
    <property type="project" value="UniProtKB-SubCell"/>
</dbReference>
<dbReference type="EMBL" id="OU466863">
    <property type="protein sequence ID" value="CAH2079172.1"/>
    <property type="molecule type" value="Genomic_DNA"/>
</dbReference>
<dbReference type="Gene3D" id="3.30.1490.120">
    <property type="entry name" value="RNA polymerase Rpb7-like, N-terminal domain"/>
    <property type="match status" value="1"/>
</dbReference>
<dbReference type="InterPro" id="IPR045113">
    <property type="entry name" value="Rpb7-like"/>
</dbReference>
<keyword evidence="6" id="KW-1185">Reference proteome</keyword>
<accession>A0AAU9T2Q3</accession>
<organism evidence="5 6">
    <name type="scientific">Thlaspi arvense</name>
    <name type="common">Field penny-cress</name>
    <dbReference type="NCBI Taxonomy" id="13288"/>
    <lineage>
        <taxon>Eukaryota</taxon>
        <taxon>Viridiplantae</taxon>
        <taxon>Streptophyta</taxon>
        <taxon>Embryophyta</taxon>
        <taxon>Tracheophyta</taxon>
        <taxon>Spermatophyta</taxon>
        <taxon>Magnoliopsida</taxon>
        <taxon>eudicotyledons</taxon>
        <taxon>Gunneridae</taxon>
        <taxon>Pentapetalae</taxon>
        <taxon>rosids</taxon>
        <taxon>malvids</taxon>
        <taxon>Brassicales</taxon>
        <taxon>Brassicaceae</taxon>
        <taxon>Thlaspideae</taxon>
        <taxon>Thlaspi</taxon>
    </lineage>
</organism>
<dbReference type="PANTHER" id="PTHR12709">
    <property type="entry name" value="DNA-DIRECTED RNA POLYMERASE II, III"/>
    <property type="match status" value="1"/>
</dbReference>
<keyword evidence="3 4" id="KW-0804">Transcription</keyword>
<evidence type="ECO:0000256" key="4">
    <source>
        <dbReference type="RuleBase" id="RU369086"/>
    </source>
</evidence>
<protein>
    <recommendedName>
        <fullName evidence="4">DNA-directed RNA polymerase subunit</fullName>
    </recommendedName>
</protein>
<dbReference type="Gene3D" id="2.40.50.140">
    <property type="entry name" value="Nucleic acid-binding proteins"/>
    <property type="match status" value="1"/>
</dbReference>
<comment type="function">
    <text evidence="4">DNA-dependent RNA polymerase which catalyzes the transcription of DNA into RNA using the four ribonucleoside triphosphates as substrates.</text>
</comment>
<keyword evidence="4" id="KW-0539">Nucleus</keyword>
<dbReference type="Proteomes" id="UP000836841">
    <property type="component" value="Chromosome 7"/>
</dbReference>
<dbReference type="SUPFAM" id="SSF50249">
    <property type="entry name" value="Nucleic acid-binding proteins"/>
    <property type="match status" value="1"/>
</dbReference>
<dbReference type="GO" id="GO:0006352">
    <property type="term" value="P:DNA-templated transcription initiation"/>
    <property type="evidence" value="ECO:0007669"/>
    <property type="project" value="UniProtKB-UniRule"/>
</dbReference>
<evidence type="ECO:0000313" key="5">
    <source>
        <dbReference type="EMBL" id="CAH2079172.1"/>
    </source>
</evidence>
<evidence type="ECO:0000313" key="6">
    <source>
        <dbReference type="Proteomes" id="UP000836841"/>
    </source>
</evidence>
<comment type="subcellular location">
    <subcellularLocation>
        <location evidence="1 4">Nucleus</location>
    </subcellularLocation>
</comment>